<dbReference type="PATRIC" id="fig|1317118.6.peg.940"/>
<evidence type="ECO:0000313" key="3">
    <source>
        <dbReference type="Proteomes" id="UP000019063"/>
    </source>
</evidence>
<gene>
    <name evidence="2" type="ORF">ATO8_04546</name>
</gene>
<evidence type="ECO:0000313" key="2">
    <source>
        <dbReference type="EMBL" id="ETW14133.1"/>
    </source>
</evidence>
<dbReference type="AlphaFoldDB" id="W4HNX4"/>
<dbReference type="Proteomes" id="UP000019063">
    <property type="component" value="Unassembled WGS sequence"/>
</dbReference>
<dbReference type="PANTHER" id="PTHR43245">
    <property type="entry name" value="BIFUNCTIONAL POLYMYXIN RESISTANCE PROTEIN ARNA"/>
    <property type="match status" value="1"/>
</dbReference>
<dbReference type="InterPro" id="IPR036291">
    <property type="entry name" value="NAD(P)-bd_dom_sf"/>
</dbReference>
<dbReference type="PANTHER" id="PTHR43245:SF55">
    <property type="entry name" value="NAD(P)-BINDING DOMAIN-CONTAINING PROTEIN"/>
    <property type="match status" value="1"/>
</dbReference>
<proteinExistence type="predicted"/>
<keyword evidence="3" id="KW-1185">Reference proteome</keyword>
<dbReference type="SUPFAM" id="SSF51735">
    <property type="entry name" value="NAD(P)-binding Rossmann-fold domains"/>
    <property type="match status" value="1"/>
</dbReference>
<protein>
    <submittedName>
        <fullName evidence="2">NAD-dependent epimerase/dehydratase</fullName>
    </submittedName>
</protein>
<sequence length="292" mass="30618">MRVAITGATGYVGRFFVARALADGHRVTALTRRAPGGPVDHLPYDLGAAPPELSGTDLLVHTAFAHIPGRYRGGEGDDPDGFLAANLDGTRRLFDAAARAGVPRVAFLSSRAVFDGLPPGTELPEGCAPDPKSLYGQAKLTAERHLSALPLRGWSLRATGVFGLEPHDLPRATPPAWQKWRDVLTEAFAGRAPVPRRGTEVHGADLADALARLVAAEAPAGPVHVSDILLDTRELVGTAARVAGREAALPATSDAPVSAMTCETLVGLGWAPDGRARLEMEMPALLTAYGLV</sequence>
<name>W4HNX4_9RHOB</name>
<dbReference type="InterPro" id="IPR050177">
    <property type="entry name" value="Lipid_A_modif_metabolic_enz"/>
</dbReference>
<organism evidence="2 3">
    <name type="scientific">Roseivivax marinus</name>
    <dbReference type="NCBI Taxonomy" id="1379903"/>
    <lineage>
        <taxon>Bacteria</taxon>
        <taxon>Pseudomonadati</taxon>
        <taxon>Pseudomonadota</taxon>
        <taxon>Alphaproteobacteria</taxon>
        <taxon>Rhodobacterales</taxon>
        <taxon>Roseobacteraceae</taxon>
        <taxon>Roseivivax</taxon>
    </lineage>
</organism>
<dbReference type="EMBL" id="AQQW01000002">
    <property type="protein sequence ID" value="ETW14133.1"/>
    <property type="molecule type" value="Genomic_DNA"/>
</dbReference>
<accession>W4HNX4</accession>
<dbReference type="InterPro" id="IPR001509">
    <property type="entry name" value="Epimerase_deHydtase"/>
</dbReference>
<dbReference type="RefSeq" id="WP_043842393.1">
    <property type="nucleotide sequence ID" value="NZ_AQQW01000002.1"/>
</dbReference>
<dbReference type="CDD" id="cd08946">
    <property type="entry name" value="SDR_e"/>
    <property type="match status" value="1"/>
</dbReference>
<evidence type="ECO:0000259" key="1">
    <source>
        <dbReference type="Pfam" id="PF01370"/>
    </source>
</evidence>
<dbReference type="Pfam" id="PF01370">
    <property type="entry name" value="Epimerase"/>
    <property type="match status" value="1"/>
</dbReference>
<feature type="domain" description="NAD-dependent epimerase/dehydratase" evidence="1">
    <location>
        <begin position="3"/>
        <end position="165"/>
    </location>
</feature>
<comment type="caution">
    <text evidence="2">The sequence shown here is derived from an EMBL/GenBank/DDBJ whole genome shotgun (WGS) entry which is preliminary data.</text>
</comment>
<dbReference type="Gene3D" id="3.40.50.720">
    <property type="entry name" value="NAD(P)-binding Rossmann-like Domain"/>
    <property type="match status" value="1"/>
</dbReference>
<dbReference type="STRING" id="1379903.ATO8_04546"/>
<dbReference type="eggNOG" id="COG0451">
    <property type="taxonomic scope" value="Bacteria"/>
</dbReference>
<reference evidence="2 3" key="1">
    <citation type="journal article" date="2014" name="Antonie Van Leeuwenhoek">
        <title>Roseivivax atlanticus sp. nov., isolated from surface seawater of the Atlantic Ocean.</title>
        <authorList>
            <person name="Li G."/>
            <person name="Lai Q."/>
            <person name="Liu X."/>
            <person name="Sun F."/>
            <person name="Shao Z."/>
        </authorList>
    </citation>
    <scope>NUCLEOTIDE SEQUENCE [LARGE SCALE GENOMIC DNA]</scope>
    <source>
        <strain evidence="2 3">22II-s10s</strain>
    </source>
</reference>